<evidence type="ECO:0000256" key="1">
    <source>
        <dbReference type="SAM" id="MobiDB-lite"/>
    </source>
</evidence>
<proteinExistence type="predicted"/>
<feature type="compositionally biased region" description="Low complexity" evidence="1">
    <location>
        <begin position="9"/>
        <end position="22"/>
    </location>
</feature>
<dbReference type="VEuPathDB" id="TriTrypDB:TvY486_0028505"/>
<gene>
    <name evidence="2" type="ORF">TvY486_0028505</name>
</gene>
<dbReference type="AlphaFoldDB" id="F9WRA1"/>
<evidence type="ECO:0000313" key="2">
    <source>
        <dbReference type="EMBL" id="CCD20085.1"/>
    </source>
</evidence>
<sequence>ATPSETGRKSVSVVKRVSGQSSLSNRNEARNDHVGVGNELHDQPATSHKAQASADDKHGMKLPRARRPAASLHSEGGLTSKNPKECAEVLDRKKEFKNMVSGIIAEVAQDPYKDIYPGYPEVQGHGNYDGVNGYDYSRAVSGFEPEGQTGRSPSEQSNTSTSWSVTSSTPSATPISSDELGAVKENGKESNINNGKVTKNVQVGEKEEKKKKGNEEEKKDKDKEDGNEKGEKQLGKQKSDENSNGRETNSSSDDAENSEAPSSGNSVFLRGSYSSVLLVAVVCLCACAC</sequence>
<dbReference type="Proteomes" id="UP000009027">
    <property type="component" value="Unassembled WGS sequence"/>
</dbReference>
<feature type="compositionally biased region" description="Basic and acidic residues" evidence="1">
    <location>
        <begin position="204"/>
        <end position="244"/>
    </location>
</feature>
<feature type="compositionally biased region" description="Low complexity" evidence="1">
    <location>
        <begin position="157"/>
        <end position="177"/>
    </location>
</feature>
<dbReference type="EMBL" id="CAEX01004817">
    <property type="protein sequence ID" value="CCD20085.1"/>
    <property type="molecule type" value="Genomic_DNA"/>
</dbReference>
<feature type="compositionally biased region" description="Polar residues" evidence="1">
    <location>
        <begin position="189"/>
        <end position="201"/>
    </location>
</feature>
<accession>F9WRA1</accession>
<feature type="region of interest" description="Disordered" evidence="1">
    <location>
        <begin position="116"/>
        <end position="266"/>
    </location>
</feature>
<evidence type="ECO:0000313" key="3">
    <source>
        <dbReference type="Proteomes" id="UP000009027"/>
    </source>
</evidence>
<name>F9WRA1_TRYVY</name>
<protein>
    <submittedName>
        <fullName evidence="2">Uncharacterized protein</fullName>
    </submittedName>
</protein>
<feature type="region of interest" description="Disordered" evidence="1">
    <location>
        <begin position="1"/>
        <end position="86"/>
    </location>
</feature>
<organism evidence="2 3">
    <name type="scientific">Trypanosoma vivax (strain Y486)</name>
    <dbReference type="NCBI Taxonomy" id="1055687"/>
    <lineage>
        <taxon>Eukaryota</taxon>
        <taxon>Discoba</taxon>
        <taxon>Euglenozoa</taxon>
        <taxon>Kinetoplastea</taxon>
        <taxon>Metakinetoplastina</taxon>
        <taxon>Trypanosomatida</taxon>
        <taxon>Trypanosomatidae</taxon>
        <taxon>Trypanosoma</taxon>
        <taxon>Duttonella</taxon>
    </lineage>
</organism>
<keyword evidence="3" id="KW-1185">Reference proteome</keyword>
<reference evidence="2 3" key="1">
    <citation type="journal article" date="2012" name="Proc. Natl. Acad. Sci. U.S.A.">
        <title>Antigenic diversity is generated by distinct evolutionary mechanisms in African trypanosome species.</title>
        <authorList>
            <person name="Jackson A.P."/>
            <person name="Berry A."/>
            <person name="Aslett M."/>
            <person name="Allison H.C."/>
            <person name="Burton P."/>
            <person name="Vavrova-Anderson J."/>
            <person name="Brown R."/>
            <person name="Browne H."/>
            <person name="Corton N."/>
            <person name="Hauser H."/>
            <person name="Gamble J."/>
            <person name="Gilderthorp R."/>
            <person name="Marcello L."/>
            <person name="McQuillan J."/>
            <person name="Otto T.D."/>
            <person name="Quail M.A."/>
            <person name="Sanders M.J."/>
            <person name="van Tonder A."/>
            <person name="Ginger M.L."/>
            <person name="Field M.C."/>
            <person name="Barry J.D."/>
            <person name="Hertz-Fowler C."/>
            <person name="Berriman M."/>
        </authorList>
    </citation>
    <scope>NUCLEOTIDE SEQUENCE</scope>
    <source>
        <strain evidence="2 3">Y486</strain>
    </source>
</reference>
<feature type="non-terminal residue" evidence="2">
    <location>
        <position position="1"/>
    </location>
</feature>